<name>A0AAQ3NDH2_VIGMU</name>
<gene>
    <name evidence="1" type="ORF">V8G54_021166</name>
</gene>
<evidence type="ECO:0000313" key="2">
    <source>
        <dbReference type="Proteomes" id="UP001374535"/>
    </source>
</evidence>
<organism evidence="1 2">
    <name type="scientific">Vigna mungo</name>
    <name type="common">Black gram</name>
    <name type="synonym">Phaseolus mungo</name>
    <dbReference type="NCBI Taxonomy" id="3915"/>
    <lineage>
        <taxon>Eukaryota</taxon>
        <taxon>Viridiplantae</taxon>
        <taxon>Streptophyta</taxon>
        <taxon>Embryophyta</taxon>
        <taxon>Tracheophyta</taxon>
        <taxon>Spermatophyta</taxon>
        <taxon>Magnoliopsida</taxon>
        <taxon>eudicotyledons</taxon>
        <taxon>Gunneridae</taxon>
        <taxon>Pentapetalae</taxon>
        <taxon>rosids</taxon>
        <taxon>fabids</taxon>
        <taxon>Fabales</taxon>
        <taxon>Fabaceae</taxon>
        <taxon>Papilionoideae</taxon>
        <taxon>50 kb inversion clade</taxon>
        <taxon>NPAAA clade</taxon>
        <taxon>indigoferoid/millettioid clade</taxon>
        <taxon>Phaseoleae</taxon>
        <taxon>Vigna</taxon>
    </lineage>
</organism>
<accession>A0AAQ3NDH2</accession>
<evidence type="ECO:0000313" key="1">
    <source>
        <dbReference type="EMBL" id="WVZ07820.1"/>
    </source>
</evidence>
<keyword evidence="2" id="KW-1185">Reference proteome</keyword>
<dbReference type="AlphaFoldDB" id="A0AAQ3NDH2"/>
<reference evidence="1 2" key="1">
    <citation type="journal article" date="2023" name="Life. Sci Alliance">
        <title>Evolutionary insights into 3D genome organization and epigenetic landscape of Vigna mungo.</title>
        <authorList>
            <person name="Junaid A."/>
            <person name="Singh B."/>
            <person name="Bhatia S."/>
        </authorList>
    </citation>
    <scope>NUCLEOTIDE SEQUENCE [LARGE SCALE GENOMIC DNA]</scope>
    <source>
        <strain evidence="1">Urdbean</strain>
    </source>
</reference>
<dbReference type="Proteomes" id="UP001374535">
    <property type="component" value="Chromosome 6"/>
</dbReference>
<protein>
    <submittedName>
        <fullName evidence="1">Uncharacterized protein</fullName>
    </submittedName>
</protein>
<dbReference type="EMBL" id="CP144695">
    <property type="protein sequence ID" value="WVZ07820.1"/>
    <property type="molecule type" value="Genomic_DNA"/>
</dbReference>
<sequence length="217" mass="24749">MAASSSCPGKCSVSAMREANPSEWISDDNVRERFLGLRIFKKGLDTFTQMKGDCYPELVKVFYNNFKEVDDNVHSRVKGADIVINNGIWLKITGLKDEGRLSHQPDCLQNKRTRKTEIKANLIGKATLTCIGLKRTAPGWFSVMRETLFDSDSNKEFPPSNSEFERCVGDRFENASKRINILKKSLTTLNEKMDEIFKHYVDCSTSSEESKREMLMK</sequence>
<proteinExistence type="predicted"/>